<dbReference type="EMBL" id="JAZDUA010000006">
    <property type="protein sequence ID" value="KAK7873992.1"/>
    <property type="molecule type" value="Genomic_DNA"/>
</dbReference>
<reference evidence="3 4" key="1">
    <citation type="submission" date="2024-03" db="EMBL/GenBank/DDBJ databases">
        <title>The genome assembly and annotation of the cricket Gryllus longicercus Weissman &amp; Gray.</title>
        <authorList>
            <person name="Szrajer S."/>
            <person name="Gray D."/>
            <person name="Ylla G."/>
        </authorList>
    </citation>
    <scope>NUCLEOTIDE SEQUENCE [LARGE SCALE GENOMIC DNA]</scope>
    <source>
        <strain evidence="3">DAG 2021-001</strain>
        <tissue evidence="3">Whole body minus gut</tissue>
    </source>
</reference>
<feature type="chain" id="PRO_5042813427" evidence="2">
    <location>
        <begin position="25"/>
        <end position="190"/>
    </location>
</feature>
<gene>
    <name evidence="3" type="ORF">R5R35_013404</name>
</gene>
<feature type="signal peptide" evidence="2">
    <location>
        <begin position="1"/>
        <end position="24"/>
    </location>
</feature>
<comment type="caution">
    <text evidence="3">The sequence shown here is derived from an EMBL/GenBank/DDBJ whole genome shotgun (WGS) entry which is preliminary data.</text>
</comment>
<evidence type="ECO:0000256" key="2">
    <source>
        <dbReference type="SAM" id="SignalP"/>
    </source>
</evidence>
<evidence type="ECO:0000313" key="4">
    <source>
        <dbReference type="Proteomes" id="UP001378592"/>
    </source>
</evidence>
<keyword evidence="4" id="KW-1185">Reference proteome</keyword>
<evidence type="ECO:0000313" key="3">
    <source>
        <dbReference type="EMBL" id="KAK7873992.1"/>
    </source>
</evidence>
<proteinExistence type="predicted"/>
<dbReference type="InterPro" id="IPR036846">
    <property type="entry name" value="GM2-AP_sf"/>
</dbReference>
<accession>A0AAN9WDQ1</accession>
<dbReference type="AlphaFoldDB" id="A0AAN9WDQ1"/>
<keyword evidence="1 2" id="KW-0732">Signal</keyword>
<protein>
    <submittedName>
        <fullName evidence="3">Uncharacterized protein</fullName>
    </submittedName>
</protein>
<dbReference type="Proteomes" id="UP001378592">
    <property type="component" value="Unassembled WGS sequence"/>
</dbReference>
<evidence type="ECO:0000256" key="1">
    <source>
        <dbReference type="ARBA" id="ARBA00022729"/>
    </source>
</evidence>
<name>A0AAN9WDQ1_9ORTH</name>
<organism evidence="3 4">
    <name type="scientific">Gryllus longicercus</name>
    <dbReference type="NCBI Taxonomy" id="2509291"/>
    <lineage>
        <taxon>Eukaryota</taxon>
        <taxon>Metazoa</taxon>
        <taxon>Ecdysozoa</taxon>
        <taxon>Arthropoda</taxon>
        <taxon>Hexapoda</taxon>
        <taxon>Insecta</taxon>
        <taxon>Pterygota</taxon>
        <taxon>Neoptera</taxon>
        <taxon>Polyneoptera</taxon>
        <taxon>Orthoptera</taxon>
        <taxon>Ensifera</taxon>
        <taxon>Gryllidea</taxon>
        <taxon>Grylloidea</taxon>
        <taxon>Gryllidae</taxon>
        <taxon>Gryllinae</taxon>
        <taxon>Gryllus</taxon>
    </lineage>
</organism>
<sequence length="190" mass="21865">MRRCSRFQVLSYTILILLFARVQTANNDEYDSEYISQSIKFCDVQNTDYVKFQNYRFNRIKEGNVINGTILIEKTLQKLTADVTQRICENTFNENDCNTKSKDSRDVCSDLKDTNAPTYAKTFRESVSPKMTCPIKPGEYQIVDLNLGMSNSSSLIDLYKEDGLYETKIIFKEDNIPIFCVTIFGVTTSE</sequence>
<dbReference type="Gene3D" id="2.70.220.10">
    <property type="entry name" value="Ganglioside GM2 activator"/>
    <property type="match status" value="1"/>
</dbReference>